<comment type="caution">
    <text evidence="1">The sequence shown here is derived from an EMBL/GenBank/DDBJ whole genome shotgun (WGS) entry which is preliminary data.</text>
</comment>
<reference evidence="1 2" key="1">
    <citation type="submission" date="2020-08" db="EMBL/GenBank/DDBJ databases">
        <title>Sequencing the genomes of 1000 actinobacteria strains.</title>
        <authorList>
            <person name="Klenk H.-P."/>
        </authorList>
    </citation>
    <scope>NUCLEOTIDE SEQUENCE [LARGE SCALE GENOMIC DNA]</scope>
    <source>
        <strain evidence="1 2">DSM 43851</strain>
    </source>
</reference>
<evidence type="ECO:0008006" key="3">
    <source>
        <dbReference type="Google" id="ProtNLM"/>
    </source>
</evidence>
<keyword evidence="2" id="KW-1185">Reference proteome</keyword>
<dbReference type="Proteomes" id="UP000585638">
    <property type="component" value="Unassembled WGS sequence"/>
</dbReference>
<dbReference type="SUPFAM" id="SSF55961">
    <property type="entry name" value="Bet v1-like"/>
    <property type="match status" value="1"/>
</dbReference>
<name>A0A7W9KSP3_9PSEU</name>
<dbReference type="EMBL" id="JACHIR010000003">
    <property type="protein sequence ID" value="MBB5897708.1"/>
    <property type="molecule type" value="Genomic_DNA"/>
</dbReference>
<dbReference type="Gene3D" id="3.30.530.20">
    <property type="match status" value="1"/>
</dbReference>
<evidence type="ECO:0000313" key="1">
    <source>
        <dbReference type="EMBL" id="MBB5897708.1"/>
    </source>
</evidence>
<proteinExistence type="predicted"/>
<evidence type="ECO:0000313" key="2">
    <source>
        <dbReference type="Proteomes" id="UP000585638"/>
    </source>
</evidence>
<dbReference type="InterPro" id="IPR023393">
    <property type="entry name" value="START-like_dom_sf"/>
</dbReference>
<dbReference type="RefSeq" id="WP_184870157.1">
    <property type="nucleotide sequence ID" value="NZ_BAAAWY010000039.1"/>
</dbReference>
<accession>A0A7W9KSP3</accession>
<sequence>MSAEEIEIPAGPEQVWAAITTDSGAWSFQVDVDGDTARFHREPFAPDATATVTAWEPPYRFAYEDPTFATEYLVTARDDGSCVVRVVSSLRVQGEGWDDIAEEAAKGWRMTLLVLRVYATYFAGLPAARVDLMMPVDAPPSARAEIGALLADFPIRAGVVEHRGPYFTLLRTTEPSPGMFAISCFPMDAVTLSVNVTGRLYGPEAEAAAARERPRWHEWLTRLTTSI</sequence>
<organism evidence="1 2">
    <name type="scientific">Kutzneria kofuensis</name>
    <dbReference type="NCBI Taxonomy" id="103725"/>
    <lineage>
        <taxon>Bacteria</taxon>
        <taxon>Bacillati</taxon>
        <taxon>Actinomycetota</taxon>
        <taxon>Actinomycetes</taxon>
        <taxon>Pseudonocardiales</taxon>
        <taxon>Pseudonocardiaceae</taxon>
        <taxon>Kutzneria</taxon>
    </lineage>
</organism>
<dbReference type="AlphaFoldDB" id="A0A7W9KSP3"/>
<protein>
    <recommendedName>
        <fullName evidence="3">Activator of Hsp90 ATPase-like protein</fullName>
    </recommendedName>
</protein>
<gene>
    <name evidence="1" type="ORF">BJ998_008967</name>
</gene>